<proteinExistence type="predicted"/>
<evidence type="ECO:0000313" key="2">
    <source>
        <dbReference type="Proteomes" id="UP001321492"/>
    </source>
</evidence>
<dbReference type="PANTHER" id="PTHR35175">
    <property type="entry name" value="DUF1289 DOMAIN-CONTAINING PROTEIN"/>
    <property type="match status" value="1"/>
</dbReference>
<organism evidence="1 2">
    <name type="scientific">Chelatococcus albus</name>
    <dbReference type="NCBI Taxonomy" id="3047466"/>
    <lineage>
        <taxon>Bacteria</taxon>
        <taxon>Pseudomonadati</taxon>
        <taxon>Pseudomonadota</taxon>
        <taxon>Alphaproteobacteria</taxon>
        <taxon>Hyphomicrobiales</taxon>
        <taxon>Chelatococcaceae</taxon>
        <taxon>Chelatococcus</taxon>
    </lineage>
</organism>
<dbReference type="InterPro" id="IPR010710">
    <property type="entry name" value="DUF1289"/>
</dbReference>
<protein>
    <submittedName>
        <fullName evidence="1">DUF1289 domain-containing protein</fullName>
    </submittedName>
</protein>
<sequence>MTTISTPCVKICVLDDQTGFCEGCGRTRSEVARWLRMSEWQRRRIMTGLPQRLAEIRARRAHVAGVEGA</sequence>
<keyword evidence="2" id="KW-1185">Reference proteome</keyword>
<reference evidence="1 2" key="1">
    <citation type="submission" date="2023-05" db="EMBL/GenBank/DDBJ databases">
        <title>Chelatococcus sp. nov., a moderately thermophilic bacterium isolated from hot spring microbial mat.</title>
        <authorList>
            <person name="Hu C.-J."/>
            <person name="Li W.-J."/>
        </authorList>
    </citation>
    <scope>NUCLEOTIDE SEQUENCE [LARGE SCALE GENOMIC DNA]</scope>
    <source>
        <strain evidence="1 2">SYSU G07232</strain>
    </source>
</reference>
<dbReference type="Proteomes" id="UP001321492">
    <property type="component" value="Unassembled WGS sequence"/>
</dbReference>
<gene>
    <name evidence="1" type="ORF">QNA08_16350</name>
</gene>
<name>A0ABT7AKA4_9HYPH</name>
<dbReference type="Pfam" id="PF06945">
    <property type="entry name" value="DUF1289"/>
    <property type="match status" value="1"/>
</dbReference>
<comment type="caution">
    <text evidence="1">The sequence shown here is derived from an EMBL/GenBank/DDBJ whole genome shotgun (WGS) entry which is preliminary data.</text>
</comment>
<dbReference type="PANTHER" id="PTHR35175:SF2">
    <property type="entry name" value="DUF1289 DOMAIN-CONTAINING PROTEIN"/>
    <property type="match status" value="1"/>
</dbReference>
<dbReference type="RefSeq" id="WP_283741795.1">
    <property type="nucleotide sequence ID" value="NZ_JASJEV010000013.1"/>
</dbReference>
<evidence type="ECO:0000313" key="1">
    <source>
        <dbReference type="EMBL" id="MDJ1159793.1"/>
    </source>
</evidence>
<accession>A0ABT7AKA4</accession>
<dbReference type="EMBL" id="JASJEV010000013">
    <property type="protein sequence ID" value="MDJ1159793.1"/>
    <property type="molecule type" value="Genomic_DNA"/>
</dbReference>